<dbReference type="EMBL" id="HE978319">
    <property type="protein sequence ID" value="CCK70726.1"/>
    <property type="molecule type" value="Genomic_DNA"/>
</dbReference>
<dbReference type="InterPro" id="IPR021875">
    <property type="entry name" value="Dsl1_N_dom"/>
</dbReference>
<dbReference type="PANTHER" id="PTHR12205">
    <property type="entry name" value="CENTROMERE/KINETOCHORE PROTEIN ZW10"/>
    <property type="match status" value="1"/>
</dbReference>
<dbReference type="GO" id="GO:1990423">
    <property type="term" value="C:RZZ complex"/>
    <property type="evidence" value="ECO:0007669"/>
    <property type="project" value="TreeGrafter"/>
</dbReference>
<dbReference type="GO" id="GO:0006888">
    <property type="term" value="P:endoplasmic reticulum to Golgi vesicle-mediated transport"/>
    <property type="evidence" value="ECO:0007669"/>
    <property type="project" value="TreeGrafter"/>
</dbReference>
<organism evidence="4 5">
    <name type="scientific">Huiozyma naganishii (strain ATCC MYA-139 / BCRC 22969 / CBS 8797 / KCTC 17520 / NBRC 10181 / NCYC 3082 / Yp74L-3)</name>
    <name type="common">Yeast</name>
    <name type="synonym">Kazachstania naganishii</name>
    <dbReference type="NCBI Taxonomy" id="1071383"/>
    <lineage>
        <taxon>Eukaryota</taxon>
        <taxon>Fungi</taxon>
        <taxon>Dikarya</taxon>
        <taxon>Ascomycota</taxon>
        <taxon>Saccharomycotina</taxon>
        <taxon>Saccharomycetes</taxon>
        <taxon>Saccharomycetales</taxon>
        <taxon>Saccharomycetaceae</taxon>
        <taxon>Huiozyma</taxon>
    </lineage>
</organism>
<dbReference type="InterPro" id="IPR038442">
    <property type="entry name" value="Dsl1_N_sf"/>
</dbReference>
<dbReference type="GO" id="GO:0005634">
    <property type="term" value="C:nucleus"/>
    <property type="evidence" value="ECO:0007669"/>
    <property type="project" value="EnsemblFungi"/>
</dbReference>
<evidence type="ECO:0000259" key="3">
    <source>
        <dbReference type="Pfam" id="PF11989"/>
    </source>
</evidence>
<dbReference type="GO" id="GO:0007094">
    <property type="term" value="P:mitotic spindle assembly checkpoint signaling"/>
    <property type="evidence" value="ECO:0007669"/>
    <property type="project" value="TreeGrafter"/>
</dbReference>
<dbReference type="STRING" id="1071383.J7S867"/>
<feature type="compositionally biased region" description="Acidic residues" evidence="1">
    <location>
        <begin position="444"/>
        <end position="462"/>
    </location>
</feature>
<feature type="compositionally biased region" description="Acidic residues" evidence="1">
    <location>
        <begin position="471"/>
        <end position="488"/>
    </location>
</feature>
<dbReference type="PANTHER" id="PTHR12205:SF0">
    <property type="entry name" value="CENTROMERE_KINETOCHORE PROTEIN ZW10 HOMOLOG"/>
    <property type="match status" value="1"/>
</dbReference>
<dbReference type="InterPro" id="IPR046362">
    <property type="entry name" value="Zw10/DSL1_C_sf"/>
</dbReference>
<proteinExistence type="predicted"/>
<evidence type="ECO:0000313" key="4">
    <source>
        <dbReference type="EMBL" id="CCK70726.1"/>
    </source>
</evidence>
<evidence type="ECO:0000256" key="1">
    <source>
        <dbReference type="SAM" id="MobiDB-lite"/>
    </source>
</evidence>
<name>J7S867_HUIN7</name>
<evidence type="ECO:0008006" key="6">
    <source>
        <dbReference type="Google" id="ProtNLM"/>
    </source>
</evidence>
<dbReference type="InterPro" id="IPR021876">
    <property type="entry name" value="Dsl1_C"/>
</dbReference>
<dbReference type="RefSeq" id="XP_022464972.1">
    <property type="nucleotide sequence ID" value="XM_022608480.1"/>
</dbReference>
<dbReference type="Gene3D" id="1.20.58.2230">
    <property type="entry name" value="Retrograde transport protein Dsl1, N-terminal domain"/>
    <property type="match status" value="1"/>
</dbReference>
<dbReference type="Gene3D" id="1.10.287.3290">
    <property type="match status" value="1"/>
</dbReference>
<dbReference type="GeneID" id="34526441"/>
<dbReference type="GO" id="GO:0070939">
    <property type="term" value="C:Dsl1/NZR complex"/>
    <property type="evidence" value="ECO:0007669"/>
    <property type="project" value="EnsemblFungi"/>
</dbReference>
<reference evidence="5" key="2">
    <citation type="submission" date="2012-08" db="EMBL/GenBank/DDBJ databases">
        <title>Genome sequence of Kazachstania naganishii.</title>
        <authorList>
            <person name="Gordon J.L."/>
            <person name="Armisen D."/>
            <person name="Proux-Wera E."/>
            <person name="OhEigeartaigh S.S."/>
            <person name="Byrne K.P."/>
            <person name="Wolfe K.H."/>
        </authorList>
    </citation>
    <scope>NUCLEOTIDE SEQUENCE [LARGE SCALE GENOMIC DNA]</scope>
    <source>
        <strain evidence="5">ATCC MYA-139 / BCRC 22969 / CBS 8797 / CCRC 22969 / KCTC 17520 / NBRC 10181 / NCYC 3082</strain>
    </source>
</reference>
<dbReference type="OrthoDB" id="534815at2759"/>
<sequence>MIAHVAPEREEVLLSVERDPIFQGENGADVAASNYTQLTERIREVVAQEAQLGSMLHDLSVLKTFGDLLNEFNTNLAKSLFQDCYRALQTLRQKLNTSRDCFVKQPLHFQRSLMNYIDELHLTLIERIYEIISTDFWSVTHDSITFHNKIVCSEGSGGQFEYRQFMELVKKLFFWDDGEISTEDTWFLKDMDLNNPSSNIVRNKLSEISKNYLELNEIVVNLKRGIFDNSIKFEFQAESCTLSFTKVKNAIPNSSGSYNKAALASVVESINALADFLMQCIDGNDLVIILSKLGPLLSNELLNFLRKNATVILRDSDPSIREGIVLINNRFGVLASKSNGFWNHNRNDIEHLLNDKQLYINLLVDDAFAKTFKEIRNIFATDSWKQTSVINITNAAISQEGNQAHSDELREPAQSDTMKDDNCDWGTGDTPSRRNEETSSVTADDNDAWGEEIDIDLDDLEPETPKRDAEQTEDSAVADENDDGGWDDEWALDEEVETQGNTPRKQVSTETSIPDSVDITNLPELLLKCIHSFPDRCATIDQSQIDQQYFDYKLNLLQTSSFSLSSSRYGKEWWQLFIDMREVVKRDEKLRMIQELNTRFLERCTSLKEKYIYKTVQRQLREFITKEKSPSWSSIQEDMLPFVAQEILLPLRMIKGVEGARLSLALLNFIYNKCITEVILRWEIISEHNAENLSQLIAMVYSNTELEELNSLPAYRELRERFSLVGKFLPLHLKEIMEMFYNGDFYLFSTQEIVQWITLLFADTPLRRDAIADIHEIRETTLEDE</sequence>
<feature type="domain" description="Retrograde transport protein Dsl1 C-terminal" evidence="3">
    <location>
        <begin position="591"/>
        <end position="783"/>
    </location>
</feature>
<dbReference type="OMA" id="NHLKDIM"/>
<dbReference type="Proteomes" id="UP000006310">
    <property type="component" value="Chromosome 6"/>
</dbReference>
<dbReference type="GO" id="GO:0006890">
    <property type="term" value="P:retrograde vesicle-mediated transport, Golgi to endoplasmic reticulum"/>
    <property type="evidence" value="ECO:0007669"/>
    <property type="project" value="EnsemblFungi"/>
</dbReference>
<accession>J7S867</accession>
<keyword evidence="5" id="KW-1185">Reference proteome</keyword>
<dbReference type="KEGG" id="kng:KNAG_0F00570"/>
<feature type="region of interest" description="Disordered" evidence="1">
    <location>
        <begin position="400"/>
        <end position="488"/>
    </location>
</feature>
<dbReference type="Pfam" id="PF11988">
    <property type="entry name" value="Dsl1_N"/>
    <property type="match status" value="1"/>
</dbReference>
<reference evidence="4 5" key="1">
    <citation type="journal article" date="2011" name="Proc. Natl. Acad. Sci. U.S.A.">
        <title>Evolutionary erosion of yeast sex chromosomes by mating-type switching accidents.</title>
        <authorList>
            <person name="Gordon J.L."/>
            <person name="Armisen D."/>
            <person name="Proux-Wera E."/>
            <person name="Oheigeartaigh S.S."/>
            <person name="Byrne K.P."/>
            <person name="Wolfe K.H."/>
        </authorList>
    </citation>
    <scope>NUCLEOTIDE SEQUENCE [LARGE SCALE GENOMIC DNA]</scope>
    <source>
        <strain evidence="5">ATCC MYA-139 / BCRC 22969 / CBS 8797 / CCRC 22969 / KCTC 17520 / NBRC 10181 / NCYC 3082</strain>
    </source>
</reference>
<evidence type="ECO:0000259" key="2">
    <source>
        <dbReference type="Pfam" id="PF11988"/>
    </source>
</evidence>
<dbReference type="Pfam" id="PF11989">
    <property type="entry name" value="Dsl1_C"/>
    <property type="match status" value="1"/>
</dbReference>
<dbReference type="Gene3D" id="1.20.58.1440">
    <property type="match status" value="1"/>
</dbReference>
<dbReference type="Gene3D" id="1.10.357.150">
    <property type="match status" value="1"/>
</dbReference>
<feature type="domain" description="Retrograde transport protein Dsl1 N-terminal" evidence="2">
    <location>
        <begin position="7"/>
        <end position="376"/>
    </location>
</feature>
<protein>
    <recommendedName>
        <fullName evidence="6">Retrograde transport protein Dsl1 C-terminal domain-containing protein</fullName>
    </recommendedName>
</protein>
<dbReference type="eggNOG" id="ENOG502QR7Q">
    <property type="taxonomic scope" value="Eukaryota"/>
</dbReference>
<gene>
    <name evidence="4" type="primary">KNAG0F00570</name>
    <name evidence="4" type="ordered locus">KNAG_0F00570</name>
</gene>
<dbReference type="AlphaFoldDB" id="J7S867"/>
<feature type="compositionally biased region" description="Basic and acidic residues" evidence="1">
    <location>
        <begin position="405"/>
        <end position="422"/>
    </location>
</feature>
<dbReference type="GO" id="GO:0032581">
    <property type="term" value="P:ER-dependent peroxisome organization"/>
    <property type="evidence" value="ECO:0007669"/>
    <property type="project" value="EnsemblFungi"/>
</dbReference>
<evidence type="ECO:0000313" key="5">
    <source>
        <dbReference type="Proteomes" id="UP000006310"/>
    </source>
</evidence>
<dbReference type="HOGENOM" id="CLU_357169_0_0_1"/>